<evidence type="ECO:0000313" key="1">
    <source>
        <dbReference type="EMBL" id="OBX03920.1"/>
    </source>
</evidence>
<proteinExistence type="predicted"/>
<gene>
    <name evidence="1" type="ORF">QV06_08545</name>
</gene>
<organism evidence="1 2">
    <name type="scientific">Gallibacterium genomosp. 3</name>
    <dbReference type="NCBI Taxonomy" id="505345"/>
    <lineage>
        <taxon>Bacteria</taxon>
        <taxon>Pseudomonadati</taxon>
        <taxon>Pseudomonadota</taxon>
        <taxon>Gammaproteobacteria</taxon>
        <taxon>Pasteurellales</taxon>
        <taxon>Pasteurellaceae</taxon>
        <taxon>Gallibacterium</taxon>
    </lineage>
</organism>
<name>A0A1A7PRZ1_9PAST</name>
<accession>A0A1A7PRZ1</accession>
<dbReference type="Gene3D" id="1.20.1270.340">
    <property type="match status" value="1"/>
</dbReference>
<dbReference type="InterPro" id="IPR010890">
    <property type="entry name" value="PriC"/>
</dbReference>
<comment type="caution">
    <text evidence="1">The sequence shown here is derived from an EMBL/GenBank/DDBJ whole genome shotgun (WGS) entry which is preliminary data.</text>
</comment>
<reference evidence="1 2" key="1">
    <citation type="submission" date="2014-11" db="EMBL/GenBank/DDBJ databases">
        <title>Pan-genome of Gallibacterium spp.</title>
        <authorList>
            <person name="Kudirkiene E."/>
            <person name="Bojesen A.M."/>
        </authorList>
    </citation>
    <scope>NUCLEOTIDE SEQUENCE [LARGE SCALE GENOMIC DNA]</scope>
    <source>
        <strain evidence="1 2">59/S3/89</strain>
    </source>
</reference>
<sequence>MTLSSQQSLQQQYIAQLTKQLEYFTQYDDSQLITIAFDQTIFLESFQPLRFYLEQIKQNINRLAELDNIQVISYLAEKITAQFRVLVDALNQMQLAKQTTKSNTNTTNTSNPDKYAVFQLPPEQRIHKYYEFLTRFNDQLAYLEQKQQQTSDLQQKTSYQQQILHYQQRRERCLAAIEQLEEYLEFKHRENTHS</sequence>
<dbReference type="STRING" id="505345.QV06_08545"/>
<dbReference type="Pfam" id="PF07445">
    <property type="entry name" value="PriC"/>
    <property type="match status" value="1"/>
</dbReference>
<evidence type="ECO:0000313" key="2">
    <source>
        <dbReference type="Proteomes" id="UP000092626"/>
    </source>
</evidence>
<protein>
    <submittedName>
        <fullName evidence="1">Primosomal replication protein priB and priC</fullName>
    </submittedName>
</protein>
<dbReference type="InterPro" id="IPR038338">
    <property type="entry name" value="PriC_sf"/>
</dbReference>
<dbReference type="Proteomes" id="UP000092626">
    <property type="component" value="Unassembled WGS sequence"/>
</dbReference>
<dbReference type="RefSeq" id="WP_065237778.1">
    <property type="nucleotide sequence ID" value="NZ_JTJR01000035.1"/>
</dbReference>
<dbReference type="AlphaFoldDB" id="A0A1A7PRZ1"/>
<dbReference type="EMBL" id="JTJR01000035">
    <property type="protein sequence ID" value="OBX03920.1"/>
    <property type="molecule type" value="Genomic_DNA"/>
</dbReference>